<evidence type="ECO:0000256" key="2">
    <source>
        <dbReference type="ARBA" id="ARBA00022801"/>
    </source>
</evidence>
<reference evidence="4 5" key="2">
    <citation type="journal article" date="2010" name="Stand. Genomic Sci.">
        <title>Complete genome sequence of Sulfurospirillum deleyianum type strain (5175).</title>
        <authorList>
            <person name="Sikorski J."/>
            <person name="Lapidus A."/>
            <person name="Copeland A."/>
            <person name="Glavina Del Rio T."/>
            <person name="Nolan M."/>
            <person name="Lucas S."/>
            <person name="Chen F."/>
            <person name="Tice H."/>
            <person name="Cheng J.F."/>
            <person name="Saunders E."/>
            <person name="Bruce D."/>
            <person name="Goodwin L."/>
            <person name="Pitluck S."/>
            <person name="Ovchinnikova G."/>
            <person name="Pati A."/>
            <person name="Ivanova N."/>
            <person name="Mavromatis K."/>
            <person name="Chen A."/>
            <person name="Palaniappan K."/>
            <person name="Chain P."/>
            <person name="Land M."/>
            <person name="Hauser L."/>
            <person name="Chang Y.J."/>
            <person name="Jeffries C.D."/>
            <person name="Brettin T."/>
            <person name="Detter J.C."/>
            <person name="Han C."/>
            <person name="Rohde M."/>
            <person name="Lang E."/>
            <person name="Spring S."/>
            <person name="Goker M."/>
            <person name="Bristow J."/>
            <person name="Eisen J.A."/>
            <person name="Markowitz V."/>
            <person name="Hugenholtz P."/>
            <person name="Kyrpides N.C."/>
            <person name="Klenk H.P."/>
        </authorList>
    </citation>
    <scope>NUCLEOTIDE SEQUENCE [LARGE SCALE GENOMIC DNA]</scope>
    <source>
        <strain evidence="5">ATCC 51133 / DSM 6946 / 5175</strain>
    </source>
</reference>
<dbReference type="eggNOG" id="ENOG502Z9DM">
    <property type="taxonomic scope" value="Bacteria"/>
</dbReference>
<keyword evidence="5" id="KW-1185">Reference proteome</keyword>
<reference evidence="5" key="1">
    <citation type="submission" date="2009-11" db="EMBL/GenBank/DDBJ databases">
        <title>The complete genome of Sulfurospirillum deleyianum DSM 6946.</title>
        <authorList>
            <consortium name="US DOE Joint Genome Institute (JGI-PGF)"/>
            <person name="Lucas S."/>
            <person name="Copeland A."/>
            <person name="Lapidus A."/>
            <person name="Glavina del Rio T."/>
            <person name="Dalin E."/>
            <person name="Tice H."/>
            <person name="Bruce D."/>
            <person name="Goodwin L."/>
            <person name="Pitluck S."/>
            <person name="Kyrpides N."/>
            <person name="Mavromatis K."/>
            <person name="Ivanova N."/>
            <person name="Ovchinnikova G."/>
            <person name="Munk A.C."/>
            <person name="Lu M."/>
            <person name="Brettin T."/>
            <person name="Detter J.C."/>
            <person name="Han C."/>
            <person name="Tapia R."/>
            <person name="Larimer F."/>
            <person name="Land M."/>
            <person name="Hauser L."/>
            <person name="Markowitz V."/>
            <person name="Cheng J.F."/>
            <person name="Hugenholtz P."/>
            <person name="Woyke T."/>
            <person name="Wu D."/>
            <person name="Aumann P."/>
            <person name="Schneider S."/>
            <person name="Lang E."/>
            <person name="Spring S."/>
            <person name="Klenk H.P."/>
            <person name="Eisen J.A."/>
        </authorList>
    </citation>
    <scope>NUCLEOTIDE SEQUENCE [LARGE SCALE GENOMIC DNA]</scope>
    <source>
        <strain evidence="5">ATCC 51133 / DSM 6946 / 5175</strain>
    </source>
</reference>
<proteinExistence type="predicted"/>
<dbReference type="OrthoDB" id="452395at2"/>
<dbReference type="Pfam" id="PF08797">
    <property type="entry name" value="HIRAN"/>
    <property type="match status" value="1"/>
</dbReference>
<dbReference type="STRING" id="525898.Sdel_0387"/>
<evidence type="ECO:0000259" key="3">
    <source>
        <dbReference type="Pfam" id="PF08797"/>
    </source>
</evidence>
<evidence type="ECO:0000256" key="1">
    <source>
        <dbReference type="ARBA" id="ARBA00022723"/>
    </source>
</evidence>
<keyword evidence="2" id="KW-0378">Hydrolase</keyword>
<gene>
    <name evidence="4" type="ordered locus">Sdel_0387</name>
</gene>
<organism evidence="4 5">
    <name type="scientific">Sulfurospirillum deleyianum (strain ATCC 51133 / DSM 6946 / 5175)</name>
    <dbReference type="NCBI Taxonomy" id="525898"/>
    <lineage>
        <taxon>Bacteria</taxon>
        <taxon>Pseudomonadati</taxon>
        <taxon>Campylobacterota</taxon>
        <taxon>Epsilonproteobacteria</taxon>
        <taxon>Campylobacterales</taxon>
        <taxon>Sulfurospirillaceae</taxon>
        <taxon>Sulfurospirillum</taxon>
    </lineage>
</organism>
<dbReference type="GO" id="GO:0008270">
    <property type="term" value="F:zinc ion binding"/>
    <property type="evidence" value="ECO:0007669"/>
    <property type="project" value="InterPro"/>
</dbReference>
<protein>
    <recommendedName>
        <fullName evidence="3">HIRAN domain-containing protein</fullName>
    </recommendedName>
</protein>
<dbReference type="Proteomes" id="UP000002222">
    <property type="component" value="Chromosome"/>
</dbReference>
<dbReference type="RefSeq" id="WP_012856190.1">
    <property type="nucleotide sequence ID" value="NC_013512.1"/>
</dbReference>
<sequence length="242" mass="28301">MIEKLSLVWRNPQTRTWTPVACIEYKDNTYFFNYTNGAKDKNFVPFGQMNDLTKKYSSNELFPIFKNRLLSKSRPEYEDYLNWLDIQGEYNDFLELSRSRGIRATDELQLFPIPTKNGAGDYEVLFFSHGISHIAPGYVNRLESLQKNDSLLLLQDIQNEADPFALALRTKDDPVELLGYCPAFFAKDFNKLLDLNGKDYVHVYVQKVNLTAPLQLKLLCKLVTKWHNDFIPFDEEEFQPYL</sequence>
<dbReference type="AlphaFoldDB" id="D1AZF7"/>
<name>D1AZF7_SULD5</name>
<dbReference type="GO" id="GO:0016818">
    <property type="term" value="F:hydrolase activity, acting on acid anhydrides, in phosphorus-containing anhydrides"/>
    <property type="evidence" value="ECO:0007669"/>
    <property type="project" value="InterPro"/>
</dbReference>
<dbReference type="KEGG" id="sdl:Sdel_0387"/>
<evidence type="ECO:0000313" key="5">
    <source>
        <dbReference type="Proteomes" id="UP000002222"/>
    </source>
</evidence>
<dbReference type="Gene3D" id="3.30.70.2330">
    <property type="match status" value="1"/>
</dbReference>
<evidence type="ECO:0000313" key="4">
    <source>
        <dbReference type="EMBL" id="ACZ11424.1"/>
    </source>
</evidence>
<keyword evidence="1" id="KW-0479">Metal-binding</keyword>
<dbReference type="HOGENOM" id="CLU_088912_0_0_7"/>
<dbReference type="GO" id="GO:0003676">
    <property type="term" value="F:nucleic acid binding"/>
    <property type="evidence" value="ECO:0007669"/>
    <property type="project" value="InterPro"/>
</dbReference>
<dbReference type="InterPro" id="IPR014905">
    <property type="entry name" value="HIRAN"/>
</dbReference>
<accession>D1AZF7</accession>
<dbReference type="EMBL" id="CP001816">
    <property type="protein sequence ID" value="ACZ11424.1"/>
    <property type="molecule type" value="Genomic_DNA"/>
</dbReference>
<feature type="domain" description="HIRAN" evidence="3">
    <location>
        <begin position="138"/>
        <end position="225"/>
    </location>
</feature>